<accession>A0AAD9QI94</accession>
<organism evidence="2 3">
    <name type="scientific">Acropora cervicornis</name>
    <name type="common">Staghorn coral</name>
    <dbReference type="NCBI Taxonomy" id="6130"/>
    <lineage>
        <taxon>Eukaryota</taxon>
        <taxon>Metazoa</taxon>
        <taxon>Cnidaria</taxon>
        <taxon>Anthozoa</taxon>
        <taxon>Hexacorallia</taxon>
        <taxon>Scleractinia</taxon>
        <taxon>Astrocoeniina</taxon>
        <taxon>Acroporidae</taxon>
        <taxon>Acropora</taxon>
    </lineage>
</organism>
<dbReference type="AlphaFoldDB" id="A0AAD9QI94"/>
<feature type="region of interest" description="Disordered" evidence="1">
    <location>
        <begin position="211"/>
        <end position="247"/>
    </location>
</feature>
<reference evidence="2" key="2">
    <citation type="journal article" date="2023" name="Science">
        <title>Genomic signatures of disease resistance in endangered staghorn corals.</title>
        <authorList>
            <person name="Vollmer S.V."/>
            <person name="Selwyn J.D."/>
            <person name="Despard B.A."/>
            <person name="Roesel C.L."/>
        </authorList>
    </citation>
    <scope>NUCLEOTIDE SEQUENCE</scope>
    <source>
        <strain evidence="2">K2</strain>
    </source>
</reference>
<evidence type="ECO:0000313" key="3">
    <source>
        <dbReference type="Proteomes" id="UP001249851"/>
    </source>
</evidence>
<keyword evidence="3" id="KW-1185">Reference proteome</keyword>
<protein>
    <submittedName>
        <fullName evidence="2">Uncharacterized protein</fullName>
    </submittedName>
</protein>
<reference evidence="2" key="1">
    <citation type="journal article" date="2023" name="G3 (Bethesda)">
        <title>Whole genome assembly and annotation of the endangered Caribbean coral Acropora cervicornis.</title>
        <authorList>
            <person name="Selwyn J.D."/>
            <person name="Vollmer S.V."/>
        </authorList>
    </citation>
    <scope>NUCLEOTIDE SEQUENCE</scope>
    <source>
        <strain evidence="2">K2</strain>
    </source>
</reference>
<feature type="region of interest" description="Disordered" evidence="1">
    <location>
        <begin position="125"/>
        <end position="184"/>
    </location>
</feature>
<feature type="compositionally biased region" description="Low complexity" evidence="1">
    <location>
        <begin position="220"/>
        <end position="234"/>
    </location>
</feature>
<dbReference type="EMBL" id="JARQWQ010000031">
    <property type="protein sequence ID" value="KAK2561838.1"/>
    <property type="molecule type" value="Genomic_DNA"/>
</dbReference>
<dbReference type="Proteomes" id="UP001249851">
    <property type="component" value="Unassembled WGS sequence"/>
</dbReference>
<proteinExistence type="predicted"/>
<evidence type="ECO:0000256" key="1">
    <source>
        <dbReference type="SAM" id="MobiDB-lite"/>
    </source>
</evidence>
<evidence type="ECO:0000313" key="2">
    <source>
        <dbReference type="EMBL" id="KAK2561838.1"/>
    </source>
</evidence>
<gene>
    <name evidence="2" type="ORF">P5673_015229</name>
</gene>
<dbReference type="PANTHER" id="PTHR41142:SF1">
    <property type="entry name" value="SI:DKEY-16J16.4"/>
    <property type="match status" value="1"/>
</dbReference>
<comment type="caution">
    <text evidence="2">The sequence shown here is derived from an EMBL/GenBank/DDBJ whole genome shotgun (WGS) entry which is preliminary data.</text>
</comment>
<sequence>MLKFLALKFKNQSINEVRPYEPQVFLQEENNLDGDTDEDNELKEIIGDKPPNFNNNNVDEGTLKINSPVPEEIASKENICAHKDVKEERKERGFWPIERPNSRESIAPEKRKWSHVNTQNLLQQFASGNDSSSSDDEIKDLFSRKGGPFSSSPPGKVTVLSKHSAFSARVRPTSSASGGNSRKKHRVVFAEDEALFSRPALNFEKMQQKTVPFKRNTHGLSRPRPLRIRSLSNPRHNRSSEPPSLLMFKPIQMNTPFSLAPVEEPGFAY</sequence>
<dbReference type="PANTHER" id="PTHR41142">
    <property type="entry name" value="SI:DKEY-16J16.4"/>
    <property type="match status" value="1"/>
</dbReference>
<name>A0AAD9QI94_ACRCE</name>